<evidence type="ECO:0000313" key="2">
    <source>
        <dbReference type="Proteomes" id="UP001297422"/>
    </source>
</evidence>
<dbReference type="Gene3D" id="3.40.50.300">
    <property type="entry name" value="P-loop containing nucleotide triphosphate hydrolases"/>
    <property type="match status" value="1"/>
</dbReference>
<evidence type="ECO:0000313" key="1">
    <source>
        <dbReference type="EMBL" id="MCB5494444.1"/>
    </source>
</evidence>
<dbReference type="PANTHER" id="PTHR11070:SF2">
    <property type="entry name" value="ATP-DEPENDENT DNA HELICASE SRS2"/>
    <property type="match status" value="1"/>
</dbReference>
<protein>
    <submittedName>
        <fullName evidence="1">ATP-dependent helicase</fullName>
    </submittedName>
</protein>
<dbReference type="SUPFAM" id="SSF52540">
    <property type="entry name" value="P-loop containing nucleoside triphosphate hydrolases"/>
    <property type="match status" value="1"/>
</dbReference>
<dbReference type="GO" id="GO:0043138">
    <property type="term" value="F:3'-5' DNA helicase activity"/>
    <property type="evidence" value="ECO:0007669"/>
    <property type="project" value="TreeGrafter"/>
</dbReference>
<organism evidence="1 2">
    <name type="scientific">Mediterraneibacter gnavus</name>
    <name type="common">Ruminococcus gnavus</name>
    <dbReference type="NCBI Taxonomy" id="33038"/>
    <lineage>
        <taxon>Bacteria</taxon>
        <taxon>Bacillati</taxon>
        <taxon>Bacillota</taxon>
        <taxon>Clostridia</taxon>
        <taxon>Lachnospirales</taxon>
        <taxon>Lachnospiraceae</taxon>
        <taxon>Mediterraneibacter</taxon>
    </lineage>
</organism>
<dbReference type="EMBL" id="JAJBNC010000018">
    <property type="protein sequence ID" value="MCB5494444.1"/>
    <property type="molecule type" value="Genomic_DNA"/>
</dbReference>
<gene>
    <name evidence="1" type="ORF">LIQ10_11960</name>
</gene>
<dbReference type="Proteomes" id="UP001297422">
    <property type="component" value="Unassembled WGS sequence"/>
</dbReference>
<proteinExistence type="predicted"/>
<keyword evidence="1" id="KW-0067">ATP-binding</keyword>
<dbReference type="AlphaFoldDB" id="A0AAJ1AZV2"/>
<dbReference type="RefSeq" id="WP_054337798.1">
    <property type="nucleotide sequence ID" value="NZ_JAAIMT010000014.1"/>
</dbReference>
<dbReference type="GO" id="GO:0000725">
    <property type="term" value="P:recombinational repair"/>
    <property type="evidence" value="ECO:0007669"/>
    <property type="project" value="TreeGrafter"/>
</dbReference>
<dbReference type="GO" id="GO:0005524">
    <property type="term" value="F:ATP binding"/>
    <property type="evidence" value="ECO:0007669"/>
    <property type="project" value="InterPro"/>
</dbReference>
<comment type="caution">
    <text evidence="1">The sequence shown here is derived from an EMBL/GenBank/DDBJ whole genome shotgun (WGS) entry which is preliminary data.</text>
</comment>
<sequence>MKISIAGAGAGKTTAMADTIVNLQSEVDSHLNIFCITFTNNAVACIERKLKEHYGELPNNIIVSTIHSFLYREFIKPYYYLLYGKQYERISTSELPQKASYKNAKIKRLEERNILHQTVIPERAKWVLVKKSDDRKAIKNKREIIKSVFKNYCGAICVDEAQDMDSDMLEIIEALHKMSIQIILMGDPKQDLKGHKCLRKLVEQHLDSVEYLNVCHRCPQKHLKLSNQIVAEQEQQQSEKTTGAISIWFENDKPCSELIQEGKFDLVYISKKQGIYETHGQEKARDIKMAICEEIEVAMRVNHPAVTELVLKRGSYYLAERLIDNYKRFYDRAKAMNVTFKNEPLRKLYGPIINLLPEETDTTTPDNIIVCSIDSIKGQEGSNCLFILTTDLAAYLFGEKSNDTTTKNRLYVALTRSLDKLTIFITAQVENKYNRKFILDYFEKTIGLRS</sequence>
<dbReference type="Pfam" id="PF13245">
    <property type="entry name" value="AAA_19"/>
    <property type="match status" value="1"/>
</dbReference>
<keyword evidence="1" id="KW-0547">Nucleotide-binding</keyword>
<name>A0AAJ1AZV2_MEDGN</name>
<dbReference type="InterPro" id="IPR000212">
    <property type="entry name" value="DNA_helicase_UvrD/REP"/>
</dbReference>
<dbReference type="GO" id="GO:0003677">
    <property type="term" value="F:DNA binding"/>
    <property type="evidence" value="ECO:0007669"/>
    <property type="project" value="InterPro"/>
</dbReference>
<dbReference type="PANTHER" id="PTHR11070">
    <property type="entry name" value="UVRD / RECB / PCRA DNA HELICASE FAMILY MEMBER"/>
    <property type="match status" value="1"/>
</dbReference>
<keyword evidence="1" id="KW-0378">Hydrolase</keyword>
<dbReference type="InterPro" id="IPR027417">
    <property type="entry name" value="P-loop_NTPase"/>
</dbReference>
<reference evidence="1" key="1">
    <citation type="submission" date="2021-10" db="EMBL/GenBank/DDBJ databases">
        <title>Collection of gut derived symbiotic bacterial strains cultured from healthy donors.</title>
        <authorList>
            <person name="Lin H."/>
            <person name="Littmann E."/>
            <person name="Claire K."/>
            <person name="Pamer E."/>
        </authorList>
    </citation>
    <scope>NUCLEOTIDE SEQUENCE</scope>
    <source>
        <strain evidence="1">MSK.23.4</strain>
    </source>
</reference>
<accession>A0AAJ1AZV2</accession>
<keyword evidence="1" id="KW-0347">Helicase</keyword>